<dbReference type="Proteomes" id="UP000192505">
    <property type="component" value="Unassembled WGS sequence"/>
</dbReference>
<sequence>MSAPQVGSSRRTWLAAAGVALVAGGTAYGLRSPTCAGREPGPVEEAFWQQEFSQTDGSALRMAHFRGKPLVVNFWATWCPPCVEELPLLSAFFVENKSKSWQVLGLAVDQPSAVKRFQAQNPLSFPVALAGMQGTDLSRSLGNLSGGLPFTVVFGAAGEVRHRKIGRLSPDDLNAWVRLE</sequence>
<protein>
    <recommendedName>
        <fullName evidence="4">Thioredoxin domain-containing protein</fullName>
    </recommendedName>
</protein>
<dbReference type="GO" id="GO:0017004">
    <property type="term" value="P:cytochrome complex assembly"/>
    <property type="evidence" value="ECO:0007669"/>
    <property type="project" value="UniProtKB-KW"/>
</dbReference>
<evidence type="ECO:0000313" key="6">
    <source>
        <dbReference type="Proteomes" id="UP000192505"/>
    </source>
</evidence>
<dbReference type="PANTHER" id="PTHR42852">
    <property type="entry name" value="THIOL:DISULFIDE INTERCHANGE PROTEIN DSBE"/>
    <property type="match status" value="1"/>
</dbReference>
<dbReference type="InterPro" id="IPR017937">
    <property type="entry name" value="Thioredoxin_CS"/>
</dbReference>
<comment type="caution">
    <text evidence="5">The sequence shown here is derived from an EMBL/GenBank/DDBJ whole genome shotgun (WGS) entry which is preliminary data.</text>
</comment>
<dbReference type="GO" id="GO:0030313">
    <property type="term" value="C:cell envelope"/>
    <property type="evidence" value="ECO:0007669"/>
    <property type="project" value="UniProtKB-SubCell"/>
</dbReference>
<dbReference type="PROSITE" id="PS51318">
    <property type="entry name" value="TAT"/>
    <property type="match status" value="1"/>
</dbReference>
<proteinExistence type="predicted"/>
<dbReference type="AlphaFoldDB" id="A0A1W9KQZ7"/>
<dbReference type="PANTHER" id="PTHR42852:SF13">
    <property type="entry name" value="PROTEIN DIPZ"/>
    <property type="match status" value="1"/>
</dbReference>
<dbReference type="PROSITE" id="PS00194">
    <property type="entry name" value="THIOREDOXIN_1"/>
    <property type="match status" value="1"/>
</dbReference>
<dbReference type="SUPFAM" id="SSF52833">
    <property type="entry name" value="Thioredoxin-like"/>
    <property type="match status" value="1"/>
</dbReference>
<dbReference type="EMBL" id="MTEI01000014">
    <property type="protein sequence ID" value="OQW86685.1"/>
    <property type="molecule type" value="Genomic_DNA"/>
</dbReference>
<dbReference type="GO" id="GO:0015036">
    <property type="term" value="F:disulfide oxidoreductase activity"/>
    <property type="evidence" value="ECO:0007669"/>
    <property type="project" value="UniProtKB-ARBA"/>
</dbReference>
<evidence type="ECO:0000259" key="4">
    <source>
        <dbReference type="PROSITE" id="PS51352"/>
    </source>
</evidence>
<evidence type="ECO:0000313" key="5">
    <source>
        <dbReference type="EMBL" id="OQW86685.1"/>
    </source>
</evidence>
<evidence type="ECO:0000256" key="2">
    <source>
        <dbReference type="ARBA" id="ARBA00022748"/>
    </source>
</evidence>
<dbReference type="CDD" id="cd02966">
    <property type="entry name" value="TlpA_like_family"/>
    <property type="match status" value="1"/>
</dbReference>
<dbReference type="InterPro" id="IPR013766">
    <property type="entry name" value="Thioredoxin_domain"/>
</dbReference>
<keyword evidence="2" id="KW-0201">Cytochrome c-type biogenesis</keyword>
<name>A0A1W9KQZ7_9BURK</name>
<evidence type="ECO:0000256" key="1">
    <source>
        <dbReference type="ARBA" id="ARBA00004196"/>
    </source>
</evidence>
<accession>A0A1W9KQZ7</accession>
<organism evidence="5 6">
    <name type="scientific">Rhodoferax ferrireducens</name>
    <dbReference type="NCBI Taxonomy" id="192843"/>
    <lineage>
        <taxon>Bacteria</taxon>
        <taxon>Pseudomonadati</taxon>
        <taxon>Pseudomonadota</taxon>
        <taxon>Betaproteobacteria</taxon>
        <taxon>Burkholderiales</taxon>
        <taxon>Comamonadaceae</taxon>
        <taxon>Rhodoferax</taxon>
    </lineage>
</organism>
<dbReference type="PROSITE" id="PS51352">
    <property type="entry name" value="THIOREDOXIN_2"/>
    <property type="match status" value="1"/>
</dbReference>
<dbReference type="InterPro" id="IPR050553">
    <property type="entry name" value="Thioredoxin_ResA/DsbE_sf"/>
</dbReference>
<dbReference type="Gene3D" id="3.40.30.10">
    <property type="entry name" value="Glutaredoxin"/>
    <property type="match status" value="1"/>
</dbReference>
<gene>
    <name evidence="5" type="ORF">BWK72_16525</name>
</gene>
<evidence type="ECO:0000256" key="3">
    <source>
        <dbReference type="ARBA" id="ARBA00023284"/>
    </source>
</evidence>
<comment type="subcellular location">
    <subcellularLocation>
        <location evidence="1">Cell envelope</location>
    </subcellularLocation>
</comment>
<dbReference type="InterPro" id="IPR013740">
    <property type="entry name" value="Redoxin"/>
</dbReference>
<reference evidence="5 6" key="1">
    <citation type="submission" date="2017-01" db="EMBL/GenBank/DDBJ databases">
        <title>Novel large sulfur bacteria in the metagenomes of groundwater-fed chemosynthetic microbial mats in the Lake Huron basin.</title>
        <authorList>
            <person name="Sharrar A.M."/>
            <person name="Flood B.E."/>
            <person name="Bailey J.V."/>
            <person name="Jones D.S."/>
            <person name="Biddanda B."/>
            <person name="Ruberg S.A."/>
            <person name="Marcus D.N."/>
            <person name="Dick G.J."/>
        </authorList>
    </citation>
    <scope>NUCLEOTIDE SEQUENCE [LARGE SCALE GENOMIC DNA]</scope>
    <source>
        <strain evidence="5">A7</strain>
    </source>
</reference>
<feature type="domain" description="Thioredoxin" evidence="4">
    <location>
        <begin position="21"/>
        <end position="180"/>
    </location>
</feature>
<dbReference type="InterPro" id="IPR036249">
    <property type="entry name" value="Thioredoxin-like_sf"/>
</dbReference>
<dbReference type="InterPro" id="IPR006311">
    <property type="entry name" value="TAT_signal"/>
</dbReference>
<dbReference type="Pfam" id="PF08534">
    <property type="entry name" value="Redoxin"/>
    <property type="match status" value="1"/>
</dbReference>
<keyword evidence="3" id="KW-0676">Redox-active center</keyword>